<dbReference type="KEGG" id="xfh:XFHB_05905"/>
<evidence type="ECO:0000313" key="3">
    <source>
        <dbReference type="Proteomes" id="UP000196980"/>
    </source>
</evidence>
<name>A0ABC8ADU4_XYLFS</name>
<reference evidence="3" key="1">
    <citation type="submission" date="2014-11" db="EMBL/GenBank/DDBJ databases">
        <title>Xylella fastidiosa Hib4 Genome Sequencing.</title>
        <authorList>
            <person name="Pierry P.M."/>
            <person name="da Silva A.M."/>
        </authorList>
    </citation>
    <scope>NUCLEOTIDE SEQUENCE [LARGE SCALE GENOMIC DNA]</scope>
    <source>
        <strain evidence="3">Hib4</strain>
    </source>
</reference>
<protein>
    <submittedName>
        <fullName evidence="2">Uncharacterized protein</fullName>
    </submittedName>
</protein>
<evidence type="ECO:0000313" key="1">
    <source>
        <dbReference type="EMBL" id="ALR06445.1"/>
    </source>
</evidence>
<dbReference type="AlphaFoldDB" id="A0ABC8ADU4"/>
<evidence type="ECO:0000313" key="2">
    <source>
        <dbReference type="EMBL" id="ALR06455.1"/>
    </source>
</evidence>
<reference evidence="2" key="2">
    <citation type="journal article" date="2020" name="Phytopathology">
        <title>High-Quality Draft Genome Sequence Resources of Eight Xylella fastidiosa Strains Isolated from Citrus, Coffee, Plum, and Hibiscus in South America.</title>
        <authorList>
            <person name="Pierry P.M."/>
            <person name="de Santana W.O."/>
            <person name="Kitajima J.P."/>
            <person name="Martins-Junior J."/>
            <person name="Zaini P.A."/>
            <person name="Uceda-Campos G."/>
            <person name="Feitosa-Junior O.R."/>
            <person name="Pessoa P.I.S."/>
            <person name="Coletta-Filho H.D."/>
            <person name="de Souza A.A."/>
            <person name="Machado M.A."/>
            <person name="Gesteira A.D.S."/>
            <person name="Martins L.F."/>
            <person name="Amaral M.S."/>
            <person name="Beckedorff F.C."/>
            <person name="de Almeida L.G.P."/>
            <person name="de Vasconcelos A.T.R."/>
            <person name="Verjovski-Almeida S."/>
            <person name="Setubal J.C."/>
            <person name="da Silva A.M."/>
        </authorList>
    </citation>
    <scope>NUCLEOTIDE SEQUENCE</scope>
    <source>
        <strain evidence="2">Hib4</strain>
    </source>
</reference>
<dbReference type="RefSeq" id="WP_088578002.1">
    <property type="nucleotide sequence ID" value="NZ_CP009885.1"/>
</dbReference>
<dbReference type="KEGG" id="xfh:XFHB_05965"/>
<proteinExistence type="predicted"/>
<dbReference type="EMBL" id="CP009885">
    <property type="protein sequence ID" value="ALR06445.1"/>
    <property type="molecule type" value="Genomic_DNA"/>
</dbReference>
<gene>
    <name evidence="1" type="ORF">XFHB_05905</name>
    <name evidence="2" type="ORF">XFHB_05965</name>
</gene>
<dbReference type="Proteomes" id="UP000196980">
    <property type="component" value="Chromosome"/>
</dbReference>
<sequence>MSRLSVLDSDLLFAHQYIDCMNISVSDLEATVEKVQGALVLLFRVASKASDEKVLDAVQLMYMYSMDIVSELEEVKKHLSFLSSVYTR</sequence>
<organism evidence="2 3">
    <name type="scientific">Xylella fastidiosa</name>
    <dbReference type="NCBI Taxonomy" id="2371"/>
    <lineage>
        <taxon>Bacteria</taxon>
        <taxon>Pseudomonadati</taxon>
        <taxon>Pseudomonadota</taxon>
        <taxon>Gammaproteobacteria</taxon>
        <taxon>Lysobacterales</taxon>
        <taxon>Lysobacteraceae</taxon>
        <taxon>Xylella</taxon>
    </lineage>
</organism>
<dbReference type="EMBL" id="CP009885">
    <property type="protein sequence ID" value="ALR06455.1"/>
    <property type="molecule type" value="Genomic_DNA"/>
</dbReference>
<accession>A0ABC8ADU4</accession>